<dbReference type="GO" id="GO:0005737">
    <property type="term" value="C:cytoplasm"/>
    <property type="evidence" value="ECO:0007669"/>
    <property type="project" value="TreeGrafter"/>
</dbReference>
<evidence type="ECO:0000313" key="2">
    <source>
        <dbReference type="EMBL" id="OES44045.1"/>
    </source>
</evidence>
<organism evidence="2 3">
    <name type="scientific">Domibacillus iocasae</name>
    <dbReference type="NCBI Taxonomy" id="1714016"/>
    <lineage>
        <taxon>Bacteria</taxon>
        <taxon>Bacillati</taxon>
        <taxon>Bacillota</taxon>
        <taxon>Bacilli</taxon>
        <taxon>Bacillales</taxon>
        <taxon>Bacillaceae</taxon>
        <taxon>Domibacillus</taxon>
    </lineage>
</organism>
<feature type="domain" description="PSP1 C-terminal" evidence="1">
    <location>
        <begin position="61"/>
        <end position="146"/>
    </location>
</feature>
<dbReference type="AlphaFoldDB" id="A0A1E7DM14"/>
<gene>
    <name evidence="2" type="ORF">BA724_10285</name>
</gene>
<comment type="caution">
    <text evidence="2">The sequence shown here is derived from an EMBL/GenBank/DDBJ whole genome shotgun (WGS) entry which is preliminary data.</text>
</comment>
<evidence type="ECO:0000259" key="1">
    <source>
        <dbReference type="PROSITE" id="PS51411"/>
    </source>
</evidence>
<reference evidence="2 3" key="1">
    <citation type="submission" date="2016-06" db="EMBL/GenBank/DDBJ databases">
        <title>Domibacillus iocasae genome sequencing.</title>
        <authorList>
            <person name="Verma A."/>
            <person name="Pal Y."/>
            <person name="Ojha A.K."/>
            <person name="Krishnamurthi S."/>
        </authorList>
    </citation>
    <scope>NUCLEOTIDE SEQUENCE [LARGE SCALE GENOMIC DNA]</scope>
    <source>
        <strain evidence="2 3">DSM 29979</strain>
    </source>
</reference>
<name>A0A1E7DM14_9BACI</name>
<dbReference type="RefSeq" id="WP_069939278.1">
    <property type="nucleotide sequence ID" value="NZ_MAMP01000023.1"/>
</dbReference>
<dbReference type="EMBL" id="MAMP01000023">
    <property type="protein sequence ID" value="OES44045.1"/>
    <property type="molecule type" value="Genomic_DNA"/>
</dbReference>
<dbReference type="OrthoDB" id="9779344at2"/>
<dbReference type="Proteomes" id="UP000095658">
    <property type="component" value="Unassembled WGS sequence"/>
</dbReference>
<proteinExistence type="predicted"/>
<dbReference type="InterPro" id="IPR007557">
    <property type="entry name" value="PSP1_C"/>
</dbReference>
<dbReference type="STRING" id="1714016.BA724_10285"/>
<dbReference type="PROSITE" id="PS51411">
    <property type="entry name" value="PSP1_C"/>
    <property type="match status" value="1"/>
</dbReference>
<dbReference type="PANTHER" id="PTHR43830:SF3">
    <property type="entry name" value="PROTEIN PSP1"/>
    <property type="match status" value="1"/>
</dbReference>
<dbReference type="InterPro" id="IPR047767">
    <property type="entry name" value="PSP1-like"/>
</dbReference>
<accession>A0A1E7DM14</accession>
<dbReference type="NCBIfam" id="NF041131">
    <property type="entry name" value="RicT_YaaT_fam"/>
    <property type="match status" value="1"/>
</dbReference>
<dbReference type="Pfam" id="PF04468">
    <property type="entry name" value="PSP1"/>
    <property type="match status" value="1"/>
</dbReference>
<keyword evidence="3" id="KW-1185">Reference proteome</keyword>
<protein>
    <submittedName>
        <fullName evidence="2">Stage 0 sporulation protein</fullName>
    </submittedName>
</protein>
<evidence type="ECO:0000313" key="3">
    <source>
        <dbReference type="Proteomes" id="UP000095658"/>
    </source>
</evidence>
<sequence length="275" mass="30770">MCNVVGVRFKQAGKIYYFDPGDLSIQKEDHVIVETVRGVEYGHVVVGPKEVDEDDVVLPLKKVIRTADQKDRLAVQENSEAAMNAFDTCTSKIAEHKLDMKLVDVEYTFDRNKVIFYFTADGRVDFRELVKDLASIFRTRIELRQIGVRDEAKMLGGIGPCGRMLCCSTFLGDFEPVSIKMAKDQNLSLNPAKISGLCGRLMCCLKYENDEYEDARRELPDVGQKVKTPSGNGRVTGLNILERLVQVHLPELERTLEFSSDEIGKEGAVSVKAGD</sequence>
<dbReference type="PANTHER" id="PTHR43830">
    <property type="entry name" value="PROTEIN PSP1"/>
    <property type="match status" value="1"/>
</dbReference>